<geneLocation type="plasmid" evidence="1 2">
    <name>unnamed</name>
</geneLocation>
<protein>
    <submittedName>
        <fullName evidence="1">Uncharacterized protein</fullName>
    </submittedName>
</protein>
<sequence length="118" mass="12180">MIEIRTATEAVTAAQLLIDADTSAGGTDLWQSYAVSPLAAVLLSTAHDNVGFADLATVRDVLGSPASEPDGQSHPGWVSVAQRCPDPLLSSALRRAAGLMPRQRDSIAVSALAALARS</sequence>
<dbReference type="EMBL" id="CP092363">
    <property type="protein sequence ID" value="ULN44747.1"/>
    <property type="molecule type" value="Genomic_DNA"/>
</dbReference>
<organism evidence="1 2">
    <name type="scientific">Mycolicibacterium crocinum</name>
    <dbReference type="NCBI Taxonomy" id="388459"/>
    <lineage>
        <taxon>Bacteria</taxon>
        <taxon>Bacillati</taxon>
        <taxon>Actinomycetota</taxon>
        <taxon>Actinomycetes</taxon>
        <taxon>Mycobacteriales</taxon>
        <taxon>Mycobacteriaceae</taxon>
        <taxon>Mycolicibacterium</taxon>
    </lineage>
</organism>
<name>A0ABY3TTM3_9MYCO</name>
<proteinExistence type="predicted"/>
<dbReference type="Proteomes" id="UP001055337">
    <property type="component" value="Plasmid unnamed"/>
</dbReference>
<keyword evidence="2" id="KW-1185">Reference proteome</keyword>
<accession>A0ABY3TTM3</accession>
<reference evidence="1" key="1">
    <citation type="submission" date="2022-08" db="EMBL/GenBank/DDBJ databases">
        <title>Whole genome sequencing of non-tuberculosis mycobacteria type-strains.</title>
        <authorList>
            <person name="Igarashi Y."/>
            <person name="Osugi A."/>
            <person name="Mitarai S."/>
        </authorList>
    </citation>
    <scope>NUCLEOTIDE SEQUENCE</scope>
    <source>
        <strain evidence="1">JCM 16369</strain>
    </source>
</reference>
<dbReference type="RefSeq" id="WP_240180751.1">
    <property type="nucleotide sequence ID" value="NZ_CP092363.2"/>
</dbReference>
<keyword evidence="1" id="KW-0614">Plasmid</keyword>
<evidence type="ECO:0000313" key="2">
    <source>
        <dbReference type="Proteomes" id="UP001055337"/>
    </source>
</evidence>
<gene>
    <name evidence="1" type="ORF">MI149_30090</name>
</gene>
<evidence type="ECO:0000313" key="1">
    <source>
        <dbReference type="EMBL" id="ULN44747.1"/>
    </source>
</evidence>